<gene>
    <name evidence="1" type="ORF">FOXG_21937</name>
</gene>
<proteinExistence type="predicted"/>
<dbReference type="EMBL" id="DS231722">
    <property type="protein sequence ID" value="KNB17465.1"/>
    <property type="molecule type" value="Genomic_DNA"/>
</dbReference>
<dbReference type="RefSeq" id="XP_018255510.1">
    <property type="nucleotide sequence ID" value="XM_018402316.1"/>
</dbReference>
<dbReference type="VEuPathDB" id="FungiDB:FOXG_21937"/>
<dbReference type="GeneID" id="28962643"/>
<protein>
    <submittedName>
        <fullName evidence="1">Uncharacterized protein</fullName>
    </submittedName>
</protein>
<name>A0A0J9W3K7_FUSO4</name>
<dbReference type="Proteomes" id="UP000009097">
    <property type="component" value="Unassembled WGS sequence"/>
</dbReference>
<evidence type="ECO:0000313" key="2">
    <source>
        <dbReference type="Proteomes" id="UP000009097"/>
    </source>
</evidence>
<reference evidence="1" key="1">
    <citation type="submission" date="2007-04" db="EMBL/GenBank/DDBJ databases">
        <authorList>
            <consortium name="The Broad Institute Genome Sequencing Platform"/>
            <person name="Birren B."/>
            <person name="Lander E."/>
            <person name="Galagan J."/>
            <person name="Nusbaum C."/>
            <person name="Devon K."/>
            <person name="Ma L.-J."/>
            <person name="Jaffe D."/>
            <person name="Butler J."/>
            <person name="Alvarez P."/>
            <person name="Gnerre S."/>
            <person name="Grabherr M."/>
            <person name="Kleber M."/>
            <person name="Mauceli E."/>
            <person name="Brockman W."/>
            <person name="MacCallum I.A."/>
            <person name="Young S."/>
            <person name="LaButti K."/>
            <person name="DeCaprio D."/>
            <person name="Crawford M."/>
            <person name="Koehrsen M."/>
            <person name="Engels R."/>
            <person name="Montgomery P."/>
            <person name="Pearson M."/>
            <person name="Howarth C."/>
            <person name="Larson L."/>
            <person name="White J."/>
            <person name="O'Leary S."/>
            <person name="Kodira C."/>
            <person name="Zeng Q."/>
            <person name="Yandava C."/>
            <person name="Alvarado L."/>
            <person name="Kistler C."/>
            <person name="Shim W.-B."/>
            <person name="Kang S."/>
            <person name="Woloshuk C."/>
        </authorList>
    </citation>
    <scope>NUCLEOTIDE SEQUENCE</scope>
    <source>
        <strain evidence="1">4287</strain>
    </source>
</reference>
<sequence length="108" mass="12377">MVFYKHMAAKAQGGLMELKSFIISALSMVRRRELRHAPDRIGMLLPKHLPSENPCTTIHWFPLSPPPSIVQKIRYSLKQSRCLNLHPAHLRPLPHSYSMFHVLLASCP</sequence>
<dbReference type="AlphaFoldDB" id="A0A0J9W3K7"/>
<accession>A0A0J9W3K7</accession>
<evidence type="ECO:0000313" key="1">
    <source>
        <dbReference type="EMBL" id="KNB17465.1"/>
    </source>
</evidence>
<dbReference type="KEGG" id="fox:FOXG_21937"/>
<reference evidence="1" key="2">
    <citation type="journal article" date="2010" name="Nature">
        <title>Comparative genomics reveals mobile pathogenicity chromosomes in Fusarium.</title>
        <authorList>
            <person name="Ma L.J."/>
            <person name="van der Does H.C."/>
            <person name="Borkovich K.A."/>
            <person name="Coleman J.J."/>
            <person name="Daboussi M.J."/>
            <person name="Di Pietro A."/>
            <person name="Dufresne M."/>
            <person name="Freitag M."/>
            <person name="Grabherr M."/>
            <person name="Henrissat B."/>
            <person name="Houterman P.M."/>
            <person name="Kang S."/>
            <person name="Shim W.B."/>
            <person name="Woloshuk C."/>
            <person name="Xie X."/>
            <person name="Xu J.R."/>
            <person name="Antoniw J."/>
            <person name="Baker S.E."/>
            <person name="Bluhm B.H."/>
            <person name="Breakspear A."/>
            <person name="Brown D.W."/>
            <person name="Butchko R.A."/>
            <person name="Chapman S."/>
            <person name="Coulson R."/>
            <person name="Coutinho P.M."/>
            <person name="Danchin E.G."/>
            <person name="Diener A."/>
            <person name="Gale L.R."/>
            <person name="Gardiner D.M."/>
            <person name="Goff S."/>
            <person name="Hammond-Kosack K.E."/>
            <person name="Hilburn K."/>
            <person name="Hua-Van A."/>
            <person name="Jonkers W."/>
            <person name="Kazan K."/>
            <person name="Kodira C.D."/>
            <person name="Koehrsen M."/>
            <person name="Kumar L."/>
            <person name="Lee Y.H."/>
            <person name="Li L."/>
            <person name="Manners J.M."/>
            <person name="Miranda-Saavedra D."/>
            <person name="Mukherjee M."/>
            <person name="Park G."/>
            <person name="Park J."/>
            <person name="Park S.Y."/>
            <person name="Proctor R.H."/>
            <person name="Regev A."/>
            <person name="Ruiz-Roldan M.C."/>
            <person name="Sain D."/>
            <person name="Sakthikumar S."/>
            <person name="Sykes S."/>
            <person name="Schwartz D.C."/>
            <person name="Turgeon B.G."/>
            <person name="Wapinski I."/>
            <person name="Yoder O."/>
            <person name="Young S."/>
            <person name="Zeng Q."/>
            <person name="Zhou S."/>
            <person name="Galagan J."/>
            <person name="Cuomo C.A."/>
            <person name="Kistler H.C."/>
            <person name="Rep M."/>
        </authorList>
    </citation>
    <scope>NUCLEOTIDE SEQUENCE [LARGE SCALE GENOMIC DNA]</scope>
    <source>
        <strain evidence="1">4287</strain>
    </source>
</reference>
<organism evidence="1 2">
    <name type="scientific">Fusarium oxysporum f. sp. lycopersici (strain 4287 / CBS 123668 / FGSC 9935 / NRRL 34936)</name>
    <name type="common">Fusarium vascular wilt of tomato</name>
    <dbReference type="NCBI Taxonomy" id="426428"/>
    <lineage>
        <taxon>Eukaryota</taxon>
        <taxon>Fungi</taxon>
        <taxon>Dikarya</taxon>
        <taxon>Ascomycota</taxon>
        <taxon>Pezizomycotina</taxon>
        <taxon>Sordariomycetes</taxon>
        <taxon>Hypocreomycetidae</taxon>
        <taxon>Hypocreales</taxon>
        <taxon>Nectriaceae</taxon>
        <taxon>Fusarium</taxon>
        <taxon>Fusarium oxysporum species complex</taxon>
    </lineage>
</organism>